<evidence type="ECO:0000313" key="3">
    <source>
        <dbReference type="Proteomes" id="UP001597181"/>
    </source>
</evidence>
<sequence length="167" mass="18746">MHPLTESFIRSSFVNASRRETKELSLPDHFETLSEADWAALDYYGWRDPKFARRAYAVLPLLDGDPVGVCFTQAEATPRSRAMCNWCRDVRLPNDVVFWAAKRAGAAGRRGDTVGILLCRDFECSKNVRNDPPPAYEGYDVAAARAERIDTLRLKAASFADMLVTGR</sequence>
<protein>
    <submittedName>
        <fullName evidence="2">FBP domain-containing protein</fullName>
    </submittedName>
</protein>
<reference evidence="3" key="1">
    <citation type="journal article" date="2019" name="Int. J. Syst. Evol. Microbiol.">
        <title>The Global Catalogue of Microorganisms (GCM) 10K type strain sequencing project: providing services to taxonomists for standard genome sequencing and annotation.</title>
        <authorList>
            <consortium name="The Broad Institute Genomics Platform"/>
            <consortium name="The Broad Institute Genome Sequencing Center for Infectious Disease"/>
            <person name="Wu L."/>
            <person name="Ma J."/>
        </authorList>
    </citation>
    <scope>NUCLEOTIDE SEQUENCE [LARGE SCALE GENOMIC DNA]</scope>
    <source>
        <strain evidence="3">CCUG 50213</strain>
    </source>
</reference>
<dbReference type="Proteomes" id="UP001597181">
    <property type="component" value="Unassembled WGS sequence"/>
</dbReference>
<name>A0ABW3TQ73_9MICO</name>
<feature type="domain" description="Elongation factor G-binding protein C-terminal treble-clef zinc-finger" evidence="1">
    <location>
        <begin position="9"/>
        <end position="161"/>
    </location>
</feature>
<dbReference type="EMBL" id="JBHTLY010000002">
    <property type="protein sequence ID" value="MFD1201618.1"/>
    <property type="molecule type" value="Genomic_DNA"/>
</dbReference>
<keyword evidence="3" id="KW-1185">Reference proteome</keyword>
<accession>A0ABW3TQ73</accession>
<dbReference type="RefSeq" id="WP_343957883.1">
    <property type="nucleotide sequence ID" value="NZ_BAAAKZ010000002.1"/>
</dbReference>
<evidence type="ECO:0000313" key="2">
    <source>
        <dbReference type="EMBL" id="MFD1201618.1"/>
    </source>
</evidence>
<proteinExistence type="predicted"/>
<dbReference type="InterPro" id="IPR032330">
    <property type="entry name" value="EF-G-binding_C"/>
</dbReference>
<organism evidence="2 3">
    <name type="scientific">Leucobacter albus</name>
    <dbReference type="NCBI Taxonomy" id="272210"/>
    <lineage>
        <taxon>Bacteria</taxon>
        <taxon>Bacillati</taxon>
        <taxon>Actinomycetota</taxon>
        <taxon>Actinomycetes</taxon>
        <taxon>Micrococcales</taxon>
        <taxon>Microbacteriaceae</taxon>
        <taxon>Leucobacter</taxon>
    </lineage>
</organism>
<gene>
    <name evidence="2" type="ORF">ACFQ3U_06920</name>
</gene>
<dbReference type="Pfam" id="PF16571">
    <property type="entry name" value="FBP_C"/>
    <property type="match status" value="1"/>
</dbReference>
<evidence type="ECO:0000259" key="1">
    <source>
        <dbReference type="Pfam" id="PF16571"/>
    </source>
</evidence>
<comment type="caution">
    <text evidence="2">The sequence shown here is derived from an EMBL/GenBank/DDBJ whole genome shotgun (WGS) entry which is preliminary data.</text>
</comment>